<comment type="caution">
    <text evidence="2">The sequence shown here is derived from an EMBL/GenBank/DDBJ whole genome shotgun (WGS) entry which is preliminary data.</text>
</comment>
<dbReference type="Proteomes" id="UP000756860">
    <property type="component" value="Unassembled WGS sequence"/>
</dbReference>
<evidence type="ECO:0000313" key="2">
    <source>
        <dbReference type="EMBL" id="MBT0653282.1"/>
    </source>
</evidence>
<feature type="chain" id="PRO_5046818068" evidence="1">
    <location>
        <begin position="30"/>
        <end position="172"/>
    </location>
</feature>
<sequence>MTMRKPTLLTILLLILAALPLLSERNAEAAPPVNLQITLSTTAVTFPDQDPDLFPVSQQSGAPVQVILSTKNLTATAPYSCSVIARGDLMSGTSTIPIANVTWTAVTVAADPGESFFNGTLSSAAPVKVAQGYGNDSRKTPLQGNLTFFIQNLWSYETGTYSQTVDFTISAP</sequence>
<accession>A0ABS5SF28</accession>
<protein>
    <submittedName>
        <fullName evidence="2">Uncharacterized protein</fullName>
    </submittedName>
</protein>
<reference evidence="2 3" key="1">
    <citation type="submission" date="2021-05" db="EMBL/GenBank/DDBJ databases">
        <title>The draft genome of Geobacter luticola JCM 17780.</title>
        <authorList>
            <person name="Xu Z."/>
            <person name="Masuda Y."/>
            <person name="Itoh H."/>
            <person name="Senoo K."/>
        </authorList>
    </citation>
    <scope>NUCLEOTIDE SEQUENCE [LARGE SCALE GENOMIC DNA]</scope>
    <source>
        <strain evidence="2 3">JCM 17780</strain>
    </source>
</reference>
<feature type="signal peptide" evidence="1">
    <location>
        <begin position="1"/>
        <end position="29"/>
    </location>
</feature>
<evidence type="ECO:0000313" key="3">
    <source>
        <dbReference type="Proteomes" id="UP000756860"/>
    </source>
</evidence>
<evidence type="ECO:0000256" key="1">
    <source>
        <dbReference type="SAM" id="SignalP"/>
    </source>
</evidence>
<dbReference type="EMBL" id="JAHCVK010000003">
    <property type="protein sequence ID" value="MBT0653282.1"/>
    <property type="molecule type" value="Genomic_DNA"/>
</dbReference>
<name>A0ABS5SF28_9BACT</name>
<proteinExistence type="predicted"/>
<keyword evidence="3" id="KW-1185">Reference proteome</keyword>
<organism evidence="2 3">
    <name type="scientific">Geomobilimonas luticola</name>
    <dbReference type="NCBI Taxonomy" id="1114878"/>
    <lineage>
        <taxon>Bacteria</taxon>
        <taxon>Pseudomonadati</taxon>
        <taxon>Thermodesulfobacteriota</taxon>
        <taxon>Desulfuromonadia</taxon>
        <taxon>Geobacterales</taxon>
        <taxon>Geobacteraceae</taxon>
        <taxon>Geomobilimonas</taxon>
    </lineage>
</organism>
<keyword evidence="1" id="KW-0732">Signal</keyword>
<gene>
    <name evidence="2" type="ORF">KI810_09460</name>
</gene>